<proteinExistence type="inferred from homology"/>
<dbReference type="FunFam" id="1.10.8.60:FF:000001">
    <property type="entry name" value="ATP-dependent zinc metalloprotease FtsH"/>
    <property type="match status" value="1"/>
</dbReference>
<dbReference type="Gene3D" id="1.20.58.760">
    <property type="entry name" value="Peptidase M41"/>
    <property type="match status" value="1"/>
</dbReference>
<dbReference type="InterPro" id="IPR003959">
    <property type="entry name" value="ATPase_AAA_core"/>
</dbReference>
<dbReference type="InterPro" id="IPR037219">
    <property type="entry name" value="Peptidase_M41-like"/>
</dbReference>
<keyword evidence="8" id="KW-0378">Hydrolase</keyword>
<dbReference type="InterPro" id="IPR003593">
    <property type="entry name" value="AAA+_ATPase"/>
</dbReference>
<evidence type="ECO:0000256" key="1">
    <source>
        <dbReference type="ARBA" id="ARBA00001947"/>
    </source>
</evidence>
<comment type="similarity">
    <text evidence="4">In the N-terminal section; belongs to the AAA ATPase family.</text>
</comment>
<keyword evidence="10" id="KW-0067">ATP-binding</keyword>
<dbReference type="GO" id="GO:0004222">
    <property type="term" value="F:metalloendopeptidase activity"/>
    <property type="evidence" value="ECO:0007669"/>
    <property type="project" value="InterPro"/>
</dbReference>
<dbReference type="InterPro" id="IPR003960">
    <property type="entry name" value="ATPase_AAA_CS"/>
</dbReference>
<dbReference type="AlphaFoldDB" id="A0A5N6RKT4"/>
<evidence type="ECO:0000313" key="16">
    <source>
        <dbReference type="EMBL" id="KAE8100031.1"/>
    </source>
</evidence>
<dbReference type="InterPro" id="IPR005936">
    <property type="entry name" value="FtsH"/>
</dbReference>
<evidence type="ECO:0000256" key="13">
    <source>
        <dbReference type="ARBA" id="ARBA00023128"/>
    </source>
</evidence>
<keyword evidence="5" id="KW-0645">Protease</keyword>
<dbReference type="GO" id="GO:0045037">
    <property type="term" value="P:protein import into chloroplast stroma"/>
    <property type="evidence" value="ECO:0007669"/>
    <property type="project" value="TreeGrafter"/>
</dbReference>
<dbReference type="InterPro" id="IPR000642">
    <property type="entry name" value="Peptidase_M41"/>
</dbReference>
<comment type="cofactor">
    <cofactor evidence="1">
        <name>Zn(2+)</name>
        <dbReference type="ChEBI" id="CHEBI:29105"/>
    </cofactor>
</comment>
<sequence>MALRRLITQVSSHRSQLGNFRRLFVGTYFPVNNIGRGGVNRVLSAQERFQSSYVGSLARRVRDVDEASEVAHLKELYHRNDPEAVIRLFESQPSLHSNSSALSEYVKALVKVDRLDESELLKTLQRGIANSAREEESVGGLSAFKNLGKATKDGILGTAGTPIHMVATEGGHFKEQLWRTIRTIALAFLLMSGVGALIEDRGISKGLGLHEEVQPSMESNTKFNDVKGVDEAKAELEEIVHYLRDPKRFTRLGGKLPKGVLLVGPPGTGKTMLARAIAGEAGVPFFSCSGSEFEEMFVGVGARRVRDLFSAAKKRSPCIIFIDEIDAIGGSRNPKDQQYMKMTLNQLLVELDGFKQNEGIIVIAATNFPESLDKALVRPGRFDRHIVVPNPDVEGRRQIMEAHMSKVLKADDVDLMIIARGTPGFSGADLANLVNIAALKAAMDGAKAVSMDDLEYAKDKIMMGSERKSAVISDESRKLTAFHEGGHALVAIHTDGARPVHKATIVPRGMSLGMVTQLPDKDETSVSRKQMLALLDVCMGGRVAEELIFGENEVTSGASSDLQQATSLARAMVTKYGMSKEVGVVTHNYDDNGKSMSTETRLLIEKEVKNFLERAYNNAKTILTTNSKELHALANALLEQETLTGSQIKALLAQVNSHHQQQQQQQIVTTQSTSQSNPVPTAKWLSVSQQSFGLHKSDKTGKSKQTLRFKPAEPMSIPRPSPTQEERAQHSVTHPWRVIIKNNHGEKLVGILHDTGSKELVVLCHGFQSSKERIPMVNLAAALEKEGISAFRFDFAGNGESEGSFQYGNYHRETDDLRAVIQHFHWEKRVITAIVGHSKGGNVALLYALMFNDVSKVVNISGRFNLERGIEGRLGKEFLQRIKQNGFIDVKNKRGKFEYRVTEESLRDRLSTDTHAACLLIHQDCRPVIFFFFPLVLTVHGSMDKVVPVDDAMEFAKLISNHKLHIIEGADHEYTKHQDELASVVKTRESHEKFVVGIQWANDSMLTRVILPCPDLKFITTGNSQPTDKA</sequence>
<dbReference type="GO" id="GO:0004176">
    <property type="term" value="F:ATP-dependent peptidase activity"/>
    <property type="evidence" value="ECO:0007669"/>
    <property type="project" value="InterPro"/>
</dbReference>
<keyword evidence="9" id="KW-0862">Zinc</keyword>
<dbReference type="InterPro" id="IPR041569">
    <property type="entry name" value="AAA_lid_3"/>
</dbReference>
<dbReference type="InterPro" id="IPR029058">
    <property type="entry name" value="AB_hydrolase_fold"/>
</dbReference>
<dbReference type="HAMAP" id="MF_01458">
    <property type="entry name" value="FtsH"/>
    <property type="match status" value="1"/>
</dbReference>
<dbReference type="OrthoDB" id="1413014at2759"/>
<dbReference type="PROSITE" id="PS00674">
    <property type="entry name" value="AAA"/>
    <property type="match status" value="1"/>
</dbReference>
<dbReference type="EMBL" id="CM017327">
    <property type="protein sequence ID" value="KAE8100031.1"/>
    <property type="molecule type" value="Genomic_DNA"/>
</dbReference>
<organism evidence="16 17">
    <name type="scientific">Carpinus fangiana</name>
    <dbReference type="NCBI Taxonomy" id="176857"/>
    <lineage>
        <taxon>Eukaryota</taxon>
        <taxon>Viridiplantae</taxon>
        <taxon>Streptophyta</taxon>
        <taxon>Embryophyta</taxon>
        <taxon>Tracheophyta</taxon>
        <taxon>Spermatophyta</taxon>
        <taxon>Magnoliopsida</taxon>
        <taxon>eudicotyledons</taxon>
        <taxon>Gunneridae</taxon>
        <taxon>Pentapetalae</taxon>
        <taxon>rosids</taxon>
        <taxon>fabids</taxon>
        <taxon>Fagales</taxon>
        <taxon>Betulaceae</taxon>
        <taxon>Carpinus</taxon>
    </lineage>
</organism>
<dbReference type="SUPFAM" id="SSF53474">
    <property type="entry name" value="alpha/beta-Hydrolases"/>
    <property type="match status" value="1"/>
</dbReference>
<evidence type="ECO:0000256" key="10">
    <source>
        <dbReference type="ARBA" id="ARBA00022840"/>
    </source>
</evidence>
<accession>A0A5N6RKT4</accession>
<name>A0A5N6RKT4_9ROSI</name>
<gene>
    <name evidence="16" type="ORF">FH972_017965</name>
</gene>
<dbReference type="FunFam" id="3.40.50.300:FF:000175">
    <property type="entry name" value="ATP-dependent zinc metalloprotease FTSH 4"/>
    <property type="match status" value="1"/>
</dbReference>
<keyword evidence="12" id="KW-0482">Metalloprotease</keyword>
<keyword evidence="7" id="KW-0547">Nucleotide-binding</keyword>
<dbReference type="GO" id="GO:0005743">
    <property type="term" value="C:mitochondrial inner membrane"/>
    <property type="evidence" value="ECO:0007669"/>
    <property type="project" value="UniProtKB-SubCell"/>
</dbReference>
<dbReference type="GO" id="GO:0009507">
    <property type="term" value="C:chloroplast"/>
    <property type="evidence" value="ECO:0007669"/>
    <property type="project" value="TreeGrafter"/>
</dbReference>
<dbReference type="GO" id="GO:0016887">
    <property type="term" value="F:ATP hydrolysis activity"/>
    <property type="evidence" value="ECO:0007669"/>
    <property type="project" value="InterPro"/>
</dbReference>
<keyword evidence="6" id="KW-0479">Metal-binding</keyword>
<evidence type="ECO:0000256" key="7">
    <source>
        <dbReference type="ARBA" id="ARBA00022741"/>
    </source>
</evidence>
<keyword evidence="11" id="KW-0809">Transit peptide</keyword>
<dbReference type="InterPro" id="IPR022742">
    <property type="entry name" value="Hydrolase_4"/>
</dbReference>
<dbReference type="Pfam" id="PF17862">
    <property type="entry name" value="AAA_lid_3"/>
    <property type="match status" value="1"/>
</dbReference>
<comment type="subcellular location">
    <subcellularLocation>
        <location evidence="2">Mitochondrion inner membrane</location>
        <topology evidence="2">Single-pass membrane protein</topology>
        <orientation evidence="2">Intermembrane side</orientation>
    </subcellularLocation>
</comment>
<evidence type="ECO:0000256" key="5">
    <source>
        <dbReference type="ARBA" id="ARBA00022670"/>
    </source>
</evidence>
<dbReference type="GO" id="GO:0005524">
    <property type="term" value="F:ATP binding"/>
    <property type="evidence" value="ECO:0007669"/>
    <property type="project" value="UniProtKB-KW"/>
</dbReference>
<evidence type="ECO:0000256" key="12">
    <source>
        <dbReference type="ARBA" id="ARBA00023049"/>
    </source>
</evidence>
<dbReference type="Gene3D" id="1.10.8.60">
    <property type="match status" value="1"/>
</dbReference>
<dbReference type="NCBIfam" id="TIGR01241">
    <property type="entry name" value="FtsH_fam"/>
    <property type="match status" value="1"/>
</dbReference>
<dbReference type="SUPFAM" id="SSF140990">
    <property type="entry name" value="FtsH protease domain-like"/>
    <property type="match status" value="1"/>
</dbReference>
<dbReference type="InterPro" id="IPR027417">
    <property type="entry name" value="P-loop_NTPase"/>
</dbReference>
<evidence type="ECO:0000256" key="9">
    <source>
        <dbReference type="ARBA" id="ARBA00022833"/>
    </source>
</evidence>
<evidence type="ECO:0000256" key="2">
    <source>
        <dbReference type="ARBA" id="ARBA00004243"/>
    </source>
</evidence>
<dbReference type="PANTHER" id="PTHR23076:SF37">
    <property type="entry name" value="ATP-DEPENDENT ZINC METALLOPROTEASE FTSH 4, MITOCHONDRIAL"/>
    <property type="match status" value="1"/>
</dbReference>
<evidence type="ECO:0000256" key="8">
    <source>
        <dbReference type="ARBA" id="ARBA00022801"/>
    </source>
</evidence>
<dbReference type="Pfam" id="PF00004">
    <property type="entry name" value="AAA"/>
    <property type="match status" value="1"/>
</dbReference>
<evidence type="ECO:0000313" key="17">
    <source>
        <dbReference type="Proteomes" id="UP000327013"/>
    </source>
</evidence>
<feature type="domain" description="AAA+ ATPase" evidence="15">
    <location>
        <begin position="256"/>
        <end position="392"/>
    </location>
</feature>
<evidence type="ECO:0000256" key="11">
    <source>
        <dbReference type="ARBA" id="ARBA00022946"/>
    </source>
</evidence>
<dbReference type="Gene3D" id="3.40.50.1820">
    <property type="entry name" value="alpha/beta hydrolase"/>
    <property type="match status" value="1"/>
</dbReference>
<evidence type="ECO:0000256" key="6">
    <source>
        <dbReference type="ARBA" id="ARBA00022723"/>
    </source>
</evidence>
<evidence type="ECO:0000256" key="4">
    <source>
        <dbReference type="ARBA" id="ARBA00010550"/>
    </source>
</evidence>
<dbReference type="Proteomes" id="UP000327013">
    <property type="component" value="Chromosome 7"/>
</dbReference>
<comment type="similarity">
    <text evidence="3">In the C-terminal section; belongs to the peptidase M41 family.</text>
</comment>
<keyword evidence="17" id="KW-1185">Reference proteome</keyword>
<protein>
    <recommendedName>
        <fullName evidence="15">AAA+ ATPase domain-containing protein</fullName>
    </recommendedName>
</protein>
<dbReference type="PANTHER" id="PTHR23076">
    <property type="entry name" value="METALLOPROTEASE M41 FTSH"/>
    <property type="match status" value="1"/>
</dbReference>
<dbReference type="FunFam" id="1.20.58.760:FF:000002">
    <property type="entry name" value="ATP-dependent zinc metalloprotease FtsH"/>
    <property type="match status" value="1"/>
</dbReference>
<reference evidence="16 17" key="1">
    <citation type="submission" date="2019-06" db="EMBL/GenBank/DDBJ databases">
        <title>A chromosomal-level reference genome of Carpinus fangiana (Coryloideae, Betulaceae).</title>
        <authorList>
            <person name="Yang X."/>
            <person name="Wang Z."/>
            <person name="Zhang L."/>
            <person name="Hao G."/>
            <person name="Liu J."/>
            <person name="Yang Y."/>
        </authorList>
    </citation>
    <scope>NUCLEOTIDE SEQUENCE [LARGE SCALE GENOMIC DNA]</scope>
    <source>
        <strain evidence="16">Cfa_2016G</strain>
        <tissue evidence="16">Leaf</tissue>
    </source>
</reference>
<dbReference type="Gene3D" id="3.40.50.300">
    <property type="entry name" value="P-loop containing nucleotide triphosphate hydrolases"/>
    <property type="match status" value="1"/>
</dbReference>
<dbReference type="GO" id="GO:0046872">
    <property type="term" value="F:metal ion binding"/>
    <property type="evidence" value="ECO:0007669"/>
    <property type="project" value="UniProtKB-KW"/>
</dbReference>
<dbReference type="Pfam" id="PF12146">
    <property type="entry name" value="Hydrolase_4"/>
    <property type="match status" value="1"/>
</dbReference>
<evidence type="ECO:0000256" key="14">
    <source>
        <dbReference type="SAM" id="MobiDB-lite"/>
    </source>
</evidence>
<dbReference type="GO" id="GO:0006508">
    <property type="term" value="P:proteolysis"/>
    <property type="evidence" value="ECO:0007669"/>
    <property type="project" value="UniProtKB-KW"/>
</dbReference>
<dbReference type="SUPFAM" id="SSF52540">
    <property type="entry name" value="P-loop containing nucleoside triphosphate hydrolases"/>
    <property type="match status" value="1"/>
</dbReference>
<dbReference type="Pfam" id="PF01434">
    <property type="entry name" value="Peptidase_M41"/>
    <property type="match status" value="1"/>
</dbReference>
<keyword evidence="13" id="KW-0496">Mitochondrion</keyword>
<evidence type="ECO:0000259" key="15">
    <source>
        <dbReference type="SMART" id="SM00382"/>
    </source>
</evidence>
<evidence type="ECO:0000256" key="3">
    <source>
        <dbReference type="ARBA" id="ARBA00010044"/>
    </source>
</evidence>
<feature type="region of interest" description="Disordered" evidence="14">
    <location>
        <begin position="694"/>
        <end position="727"/>
    </location>
</feature>
<dbReference type="SMART" id="SM00382">
    <property type="entry name" value="AAA"/>
    <property type="match status" value="1"/>
</dbReference>
<dbReference type="CDD" id="cd19501">
    <property type="entry name" value="RecA-like_FtsH"/>
    <property type="match status" value="1"/>
</dbReference>